<sequence>MRDRKNIMMICCALITAIALSALAAKKQWISFGAAGQQSLPAAAEEYKKLFSTFLLEDSLMHVEGQIELFDAQKPEVIKETLPFSYAKNGNGLIETLGGMQTISNGHLVLQLDTVNHYIMLGLQSDTTLAALKANCFPLKQLVNDDSANYKIWVTTAAEPAQRRLILMNALTPEIKEYRINYDTASYHIQYCEIEWWKNPAASANGSGTEQTLITKTYYRYLPALRFNPEEEMKKIITLKDNTLQPAKAYQSYKLYADN</sequence>
<comment type="caution">
    <text evidence="2">The sequence shown here is derived from an EMBL/GenBank/DDBJ whole genome shotgun (WGS) entry which is preliminary data.</text>
</comment>
<dbReference type="OrthoDB" id="916794at2"/>
<evidence type="ECO:0008006" key="4">
    <source>
        <dbReference type="Google" id="ProtNLM"/>
    </source>
</evidence>
<dbReference type="Proteomes" id="UP000290545">
    <property type="component" value="Unassembled WGS sequence"/>
</dbReference>
<keyword evidence="1" id="KW-0732">Signal</keyword>
<dbReference type="AlphaFoldDB" id="A0A4Q1D7K5"/>
<accession>A0A4Q1D7K5</accession>
<gene>
    <name evidence="2" type="ORF">ESB13_00100</name>
</gene>
<dbReference type="RefSeq" id="WP_129001019.1">
    <property type="nucleotide sequence ID" value="NZ_SDHZ01000001.1"/>
</dbReference>
<feature type="signal peptide" evidence="1">
    <location>
        <begin position="1"/>
        <end position="24"/>
    </location>
</feature>
<proteinExistence type="predicted"/>
<organism evidence="2 3">
    <name type="scientific">Filimonas effusa</name>
    <dbReference type="NCBI Taxonomy" id="2508721"/>
    <lineage>
        <taxon>Bacteria</taxon>
        <taxon>Pseudomonadati</taxon>
        <taxon>Bacteroidota</taxon>
        <taxon>Chitinophagia</taxon>
        <taxon>Chitinophagales</taxon>
        <taxon>Chitinophagaceae</taxon>
        <taxon>Filimonas</taxon>
    </lineage>
</organism>
<feature type="chain" id="PRO_5021003361" description="DUF4292 domain-containing protein" evidence="1">
    <location>
        <begin position="25"/>
        <end position="259"/>
    </location>
</feature>
<evidence type="ECO:0000313" key="2">
    <source>
        <dbReference type="EMBL" id="RXK85267.1"/>
    </source>
</evidence>
<name>A0A4Q1D7K5_9BACT</name>
<reference evidence="2 3" key="1">
    <citation type="submission" date="2019-01" db="EMBL/GenBank/DDBJ databases">
        <title>Filimonas sp. strain TTM-71.</title>
        <authorList>
            <person name="Chen W.-M."/>
        </authorList>
    </citation>
    <scope>NUCLEOTIDE SEQUENCE [LARGE SCALE GENOMIC DNA]</scope>
    <source>
        <strain evidence="2 3">TTM-71</strain>
    </source>
</reference>
<dbReference type="EMBL" id="SDHZ01000001">
    <property type="protein sequence ID" value="RXK85267.1"/>
    <property type="molecule type" value="Genomic_DNA"/>
</dbReference>
<evidence type="ECO:0000256" key="1">
    <source>
        <dbReference type="SAM" id="SignalP"/>
    </source>
</evidence>
<keyword evidence="3" id="KW-1185">Reference proteome</keyword>
<protein>
    <recommendedName>
        <fullName evidence="4">DUF4292 domain-containing protein</fullName>
    </recommendedName>
</protein>
<evidence type="ECO:0000313" key="3">
    <source>
        <dbReference type="Proteomes" id="UP000290545"/>
    </source>
</evidence>